<gene>
    <name evidence="1" type="ORF">BN1180_05364</name>
</gene>
<name>A0AAN2PBK8_9BACI</name>
<dbReference type="AlphaFoldDB" id="A0AAN2PBK8"/>
<keyword evidence="2" id="KW-1185">Reference proteome</keyword>
<evidence type="ECO:0000313" key="1">
    <source>
        <dbReference type="EMBL" id="CEG24549.1"/>
    </source>
</evidence>
<dbReference type="EMBL" id="CCXW01000002">
    <property type="protein sequence ID" value="CEG24549.1"/>
    <property type="molecule type" value="Genomic_DNA"/>
</dbReference>
<sequence>MTEEEFLFSLKQYLQHDNKLDLLQLLASSEITFNKTSSFTTKSWQCKEYVDIRVPIPLKKEVLRYESYLRDVCAEIYIETPEYDFYGINIKALPYKSTKNELNNSEKKIINPNIIYDNFYNKVAPLEFDEIEKTYILEACLCAKNGNMLAAATMLGCAAERLLLLLSEAYLDFLKSGEESTKEIANFEKNVVNADKAHKRLDGLYRYTQNKEKVFEGLGFEKSNLHFAFLDFIRQVRNDSGHPTGNYVLDLDLNTIFSQYQLLYEKLHHLIEQLKNYPKVS</sequence>
<organism evidence="1 2">
    <name type="scientific">Peribacillus simplex</name>
    <dbReference type="NCBI Taxonomy" id="1478"/>
    <lineage>
        <taxon>Bacteria</taxon>
        <taxon>Bacillati</taxon>
        <taxon>Bacillota</taxon>
        <taxon>Bacilli</taxon>
        <taxon>Bacillales</taxon>
        <taxon>Bacillaceae</taxon>
        <taxon>Peribacillus</taxon>
    </lineage>
</organism>
<evidence type="ECO:0000313" key="2">
    <source>
        <dbReference type="Proteomes" id="UP000182110"/>
    </source>
</evidence>
<dbReference type="RefSeq" id="WP_142953158.1">
    <property type="nucleotide sequence ID" value="NZ_CCXW01000002.1"/>
</dbReference>
<proteinExistence type="predicted"/>
<protein>
    <submittedName>
        <fullName evidence="1">Phosphatidylserine/phosphatidylglycerophosphate/ cardiolipin synthase-like protein</fullName>
    </submittedName>
</protein>
<dbReference type="Proteomes" id="UP000182110">
    <property type="component" value="Unassembled WGS sequence"/>
</dbReference>
<reference evidence="1 2" key="1">
    <citation type="journal article" date="2014" name="Genome Announc.">
        <title>Genome Sequence of Bacillus simplex Strain P558, Isolated from a Human Fecal Sample.</title>
        <authorList>
            <person name="Croce O."/>
            <person name="Hugon P."/>
            <person name="Lagier J.C."/>
            <person name="Bibi F."/>
            <person name="Robert C."/>
            <person name="Azhar E.I."/>
            <person name="Raoult D."/>
            <person name="Fournier P.E."/>
        </authorList>
    </citation>
    <scope>NUCLEOTIDE SEQUENCE [LARGE SCALE GENOMIC DNA]</scope>
    <source>
        <strain evidence="1 2">P558</strain>
    </source>
</reference>
<comment type="caution">
    <text evidence="1">The sequence shown here is derived from an EMBL/GenBank/DDBJ whole genome shotgun (WGS) entry which is preliminary data.</text>
</comment>
<accession>A0AAN2PBK8</accession>